<gene>
    <name evidence="2" type="ORF">DME_LOCUS10032</name>
</gene>
<sequence>MEKRFLRADENCPIPLEEDFWQKFVLKNDKENLMEKEAQRAEVNEVTREVDRIMNANKEILRSEALKIVAPTAVNVVGNQFENLISLSFDQERLINNEEKKRQEKRNKAVKSVLRR</sequence>
<dbReference type="WBParaSite" id="DME_0000739401-mRNA-1">
    <property type="protein sequence ID" value="DME_0000739401-mRNA-1"/>
    <property type="gene ID" value="DME_0000739401"/>
</dbReference>
<keyword evidence="4" id="KW-1185">Reference proteome</keyword>
<organism evidence="3 5">
    <name type="scientific">Dracunculus medinensis</name>
    <name type="common">Guinea worm</name>
    <dbReference type="NCBI Taxonomy" id="318479"/>
    <lineage>
        <taxon>Eukaryota</taxon>
        <taxon>Metazoa</taxon>
        <taxon>Ecdysozoa</taxon>
        <taxon>Nematoda</taxon>
        <taxon>Chromadorea</taxon>
        <taxon>Rhabditida</taxon>
        <taxon>Spirurina</taxon>
        <taxon>Dracunculoidea</taxon>
        <taxon>Dracunculidae</taxon>
        <taxon>Dracunculus</taxon>
    </lineage>
</organism>
<evidence type="ECO:0000313" key="5">
    <source>
        <dbReference type="WBParaSite" id="DME_0000739401-mRNA-1"/>
    </source>
</evidence>
<feature type="coiled-coil region" evidence="1">
    <location>
        <begin position="26"/>
        <end position="56"/>
    </location>
</feature>
<dbReference type="AlphaFoldDB" id="A0A0N4UIG1"/>
<reference evidence="2 4" key="2">
    <citation type="submission" date="2018-11" db="EMBL/GenBank/DDBJ databases">
        <authorList>
            <consortium name="Pathogen Informatics"/>
        </authorList>
    </citation>
    <scope>NUCLEOTIDE SEQUENCE [LARGE SCALE GENOMIC DNA]</scope>
</reference>
<dbReference type="OrthoDB" id="5823432at2759"/>
<evidence type="ECO:0000313" key="2">
    <source>
        <dbReference type="EMBL" id="VDN60059.1"/>
    </source>
</evidence>
<name>A0A0N4UIG1_DRAME</name>
<evidence type="ECO:0000313" key="4">
    <source>
        <dbReference type="Proteomes" id="UP000274756"/>
    </source>
</evidence>
<dbReference type="EMBL" id="UYYG01001200">
    <property type="protein sequence ID" value="VDN60059.1"/>
    <property type="molecule type" value="Genomic_DNA"/>
</dbReference>
<evidence type="ECO:0000256" key="1">
    <source>
        <dbReference type="SAM" id="Coils"/>
    </source>
</evidence>
<keyword evidence="1" id="KW-0175">Coiled coil</keyword>
<evidence type="ECO:0000313" key="3">
    <source>
        <dbReference type="Proteomes" id="UP000038040"/>
    </source>
</evidence>
<accession>A0A0N4UIG1</accession>
<dbReference type="Proteomes" id="UP000038040">
    <property type="component" value="Unplaced"/>
</dbReference>
<reference evidence="5" key="1">
    <citation type="submission" date="2017-02" db="UniProtKB">
        <authorList>
            <consortium name="WormBaseParasite"/>
        </authorList>
    </citation>
    <scope>IDENTIFICATION</scope>
</reference>
<protein>
    <submittedName>
        <fullName evidence="5">BSD domain-containing protein</fullName>
    </submittedName>
</protein>
<dbReference type="Proteomes" id="UP000274756">
    <property type="component" value="Unassembled WGS sequence"/>
</dbReference>
<proteinExistence type="predicted"/>